<keyword evidence="1" id="KW-0732">Signal</keyword>
<comment type="caution">
    <text evidence="2">The sequence shown here is derived from an EMBL/GenBank/DDBJ whole genome shotgun (WGS) entry which is preliminary data.</text>
</comment>
<dbReference type="Pfam" id="PF09411">
    <property type="entry name" value="PagL"/>
    <property type="match status" value="1"/>
</dbReference>
<feature type="signal peptide" evidence="1">
    <location>
        <begin position="1"/>
        <end position="37"/>
    </location>
</feature>
<dbReference type="GO" id="GO:0016787">
    <property type="term" value="F:hydrolase activity"/>
    <property type="evidence" value="ECO:0007669"/>
    <property type="project" value="UniProtKB-KW"/>
</dbReference>
<dbReference type="EMBL" id="JBHTMN010000018">
    <property type="protein sequence ID" value="MFD1384937.1"/>
    <property type="molecule type" value="Genomic_DNA"/>
</dbReference>
<dbReference type="Proteomes" id="UP001597059">
    <property type="component" value="Unassembled WGS sequence"/>
</dbReference>
<keyword evidence="3" id="KW-1185">Reference proteome</keyword>
<dbReference type="InterPro" id="IPR018550">
    <property type="entry name" value="Lipid-A_deacylase-rel"/>
</dbReference>
<name>A0ABW4B480_9GAMM</name>
<dbReference type="Gene3D" id="2.40.160.20">
    <property type="match status" value="1"/>
</dbReference>
<sequence length="216" mass="23656">MLIKAVPFRSSWRNWPSAKPTLLVISLSAVGTQAAHAADATIWRSAMGATVIATALTNALGSDTMLLELGTGNDIYFARYSARWYSDTSTTFSNGLTITPSLQAGYSKWQSAKDSSSSATNNVIDLLPVFRWEGSALPLVDFIDTGVGLSIFSSDELAGRKFGGPLQFNNYLGIGWRFGEDDNWEASVHYQHYSNNNIYEENNGVNFAHISIGYNY</sequence>
<keyword evidence="2" id="KW-0378">Hydrolase</keyword>
<protein>
    <submittedName>
        <fullName evidence="2">Acyloxyacyl hydrolase</fullName>
    </submittedName>
</protein>
<proteinExistence type="predicted"/>
<organism evidence="2 3">
    <name type="scientific">Rhodanobacter aciditrophus</name>
    <dbReference type="NCBI Taxonomy" id="1623218"/>
    <lineage>
        <taxon>Bacteria</taxon>
        <taxon>Pseudomonadati</taxon>
        <taxon>Pseudomonadota</taxon>
        <taxon>Gammaproteobacteria</taxon>
        <taxon>Lysobacterales</taxon>
        <taxon>Rhodanobacteraceae</taxon>
        <taxon>Rhodanobacter</taxon>
    </lineage>
</organism>
<accession>A0ABW4B480</accession>
<feature type="chain" id="PRO_5046481659" evidence="1">
    <location>
        <begin position="38"/>
        <end position="216"/>
    </location>
</feature>
<dbReference type="RefSeq" id="WP_377369629.1">
    <property type="nucleotide sequence ID" value="NZ_JBHTMN010000018.1"/>
</dbReference>
<reference evidence="3" key="1">
    <citation type="journal article" date="2019" name="Int. J. Syst. Evol. Microbiol.">
        <title>The Global Catalogue of Microorganisms (GCM) 10K type strain sequencing project: providing services to taxonomists for standard genome sequencing and annotation.</title>
        <authorList>
            <consortium name="The Broad Institute Genomics Platform"/>
            <consortium name="The Broad Institute Genome Sequencing Center for Infectious Disease"/>
            <person name="Wu L."/>
            <person name="Ma J."/>
        </authorList>
    </citation>
    <scope>NUCLEOTIDE SEQUENCE [LARGE SCALE GENOMIC DNA]</scope>
    <source>
        <strain evidence="3">JCM 30774</strain>
    </source>
</reference>
<gene>
    <name evidence="2" type="ORF">ACFQ45_16335</name>
</gene>
<evidence type="ECO:0000313" key="3">
    <source>
        <dbReference type="Proteomes" id="UP001597059"/>
    </source>
</evidence>
<evidence type="ECO:0000313" key="2">
    <source>
        <dbReference type="EMBL" id="MFD1384937.1"/>
    </source>
</evidence>
<evidence type="ECO:0000256" key="1">
    <source>
        <dbReference type="SAM" id="SignalP"/>
    </source>
</evidence>